<sequence length="113" mass="13285">MAVIIKTHDPNLLLDKIYEGIATRKVEKWTVMTDGRITPTPLMWKNEAFLKPQIWVDENELRFGLLKRKDRKHVTSKLYTFFHTKFVEMLLANFDTDFQNVTITALSTPPDNF</sequence>
<reference evidence="1" key="1">
    <citation type="submission" date="2019-08" db="EMBL/GenBank/DDBJ databases">
        <authorList>
            <person name="Kucharzyk K."/>
            <person name="Murdoch R.W."/>
            <person name="Higgins S."/>
            <person name="Loffler F."/>
        </authorList>
    </citation>
    <scope>NUCLEOTIDE SEQUENCE</scope>
</reference>
<accession>A0A645G4G3</accession>
<protein>
    <submittedName>
        <fullName evidence="1">Uncharacterized protein</fullName>
    </submittedName>
</protein>
<dbReference type="EMBL" id="VSSQ01068698">
    <property type="protein sequence ID" value="MPN20842.1"/>
    <property type="molecule type" value="Genomic_DNA"/>
</dbReference>
<organism evidence="1">
    <name type="scientific">bioreactor metagenome</name>
    <dbReference type="NCBI Taxonomy" id="1076179"/>
    <lineage>
        <taxon>unclassified sequences</taxon>
        <taxon>metagenomes</taxon>
        <taxon>ecological metagenomes</taxon>
    </lineage>
</organism>
<evidence type="ECO:0000313" key="1">
    <source>
        <dbReference type="EMBL" id="MPN20842.1"/>
    </source>
</evidence>
<proteinExistence type="predicted"/>
<comment type="caution">
    <text evidence="1">The sequence shown here is derived from an EMBL/GenBank/DDBJ whole genome shotgun (WGS) entry which is preliminary data.</text>
</comment>
<name>A0A645G4G3_9ZZZZ</name>
<gene>
    <name evidence="1" type="ORF">SDC9_168221</name>
</gene>
<dbReference type="AlphaFoldDB" id="A0A645G4G3"/>